<dbReference type="RefSeq" id="WP_284219059.1">
    <property type="nucleotide sequence ID" value="NZ_BSOT01000011.1"/>
</dbReference>
<feature type="chain" id="PRO_5041433843" description="Rap1a immunity protein domain-containing protein" evidence="1">
    <location>
        <begin position="26"/>
        <end position="128"/>
    </location>
</feature>
<accession>A0AA37WMB4</accession>
<evidence type="ECO:0000256" key="1">
    <source>
        <dbReference type="SAM" id="SignalP"/>
    </source>
</evidence>
<feature type="signal peptide" evidence="1">
    <location>
        <begin position="1"/>
        <end position="25"/>
    </location>
</feature>
<keyword evidence="3" id="KW-1185">Reference proteome</keyword>
<reference evidence="2" key="1">
    <citation type="journal article" date="2014" name="Int. J. Syst. Evol. Microbiol.">
        <title>Complete genome sequence of Corynebacterium casei LMG S-19264T (=DSM 44701T), isolated from a smear-ripened cheese.</title>
        <authorList>
            <consortium name="US DOE Joint Genome Institute (JGI-PGF)"/>
            <person name="Walter F."/>
            <person name="Albersmeier A."/>
            <person name="Kalinowski J."/>
            <person name="Ruckert C."/>
        </authorList>
    </citation>
    <scope>NUCLEOTIDE SEQUENCE</scope>
    <source>
        <strain evidence="2">NBRC 110023</strain>
    </source>
</reference>
<gene>
    <name evidence="2" type="ORF">GCM10007852_35580</name>
</gene>
<protein>
    <recommendedName>
        <fullName evidence="4">Rap1a immunity protein domain-containing protein</fullName>
    </recommendedName>
</protein>
<dbReference type="AlphaFoldDB" id="A0AA37WMB4"/>
<dbReference type="EMBL" id="BSOT01000011">
    <property type="protein sequence ID" value="GLR72650.1"/>
    <property type="molecule type" value="Genomic_DNA"/>
</dbReference>
<dbReference type="Proteomes" id="UP001156601">
    <property type="component" value="Unassembled WGS sequence"/>
</dbReference>
<evidence type="ECO:0000313" key="2">
    <source>
        <dbReference type="EMBL" id="GLR72650.1"/>
    </source>
</evidence>
<proteinExistence type="predicted"/>
<sequence length="128" mass="13959">MKFIKFVSMFLVLVLSLVKLHIANAIDVSQLAVICSASDTAQRQFCHTYLGGALDAIAVMNDHAKANGQPIYCVHESALFDMEKIKAYVISQEAKFAKKNAILPVVELLKVTGGCLDGKSDSKNDDKK</sequence>
<keyword evidence="1" id="KW-0732">Signal</keyword>
<comment type="caution">
    <text evidence="2">The sequence shown here is derived from an EMBL/GenBank/DDBJ whole genome shotgun (WGS) entry which is preliminary data.</text>
</comment>
<evidence type="ECO:0008006" key="4">
    <source>
        <dbReference type="Google" id="ProtNLM"/>
    </source>
</evidence>
<evidence type="ECO:0000313" key="3">
    <source>
        <dbReference type="Proteomes" id="UP001156601"/>
    </source>
</evidence>
<name>A0AA37WMB4_9ALTE</name>
<reference evidence="2" key="2">
    <citation type="submission" date="2023-01" db="EMBL/GenBank/DDBJ databases">
        <title>Draft genome sequence of Agaribacter marinus strain NBRC 110023.</title>
        <authorList>
            <person name="Sun Q."/>
            <person name="Mori K."/>
        </authorList>
    </citation>
    <scope>NUCLEOTIDE SEQUENCE</scope>
    <source>
        <strain evidence="2">NBRC 110023</strain>
    </source>
</reference>
<organism evidence="2 3">
    <name type="scientific">Agaribacter marinus</name>
    <dbReference type="NCBI Taxonomy" id="1431249"/>
    <lineage>
        <taxon>Bacteria</taxon>
        <taxon>Pseudomonadati</taxon>
        <taxon>Pseudomonadota</taxon>
        <taxon>Gammaproteobacteria</taxon>
        <taxon>Alteromonadales</taxon>
        <taxon>Alteromonadaceae</taxon>
        <taxon>Agaribacter</taxon>
    </lineage>
</organism>